<dbReference type="OrthoDB" id="10252174at2759"/>
<sequence>MSDDLFLQQIKIRESSKFIEQLLSRIDRNESGLKDLLKEEIENLKVLHIEYKKCLEEKKVIYEDRQPCKTRYFLKDGSTYVVDLKGNYKYLYDNKNRSITYHFNNGQIEKTFSNGIKEIRYPDGSVCIKFGEKDYDLYK</sequence>
<name>A0A437AL90_9MICR</name>
<comment type="caution">
    <text evidence="1">The sequence shown here is derived from an EMBL/GenBank/DDBJ whole genome shotgun (WGS) entry which is preliminary data.</text>
</comment>
<reference evidence="1 2" key="1">
    <citation type="submission" date="2018-10" db="EMBL/GenBank/DDBJ databases">
        <title>Draft genome sequence of the microsporidian Tubulinosema ratisbonensis.</title>
        <authorList>
            <person name="Polonais V."/>
            <person name="Peyretaillade E."/>
            <person name="Niehus S."/>
            <person name="Wawrzyniak I."/>
            <person name="Franchet A."/>
            <person name="Gaspin C."/>
            <person name="Reichstadt M."/>
            <person name="Belser C."/>
            <person name="Labadie K."/>
            <person name="Delbac F."/>
            <person name="Ferrandon D."/>
        </authorList>
    </citation>
    <scope>NUCLEOTIDE SEQUENCE [LARGE SCALE GENOMIC DNA]</scope>
    <source>
        <strain evidence="1 2">Franzen</strain>
    </source>
</reference>
<proteinExistence type="predicted"/>
<dbReference type="AlphaFoldDB" id="A0A437AL90"/>
<keyword evidence="2" id="KW-1185">Reference proteome</keyword>
<evidence type="ECO:0000313" key="2">
    <source>
        <dbReference type="Proteomes" id="UP000282876"/>
    </source>
</evidence>
<dbReference type="Proteomes" id="UP000282876">
    <property type="component" value="Unassembled WGS sequence"/>
</dbReference>
<dbReference type="InterPro" id="IPR047002">
    <property type="entry name" value="Tcp10_C_sf"/>
</dbReference>
<organism evidence="1 2">
    <name type="scientific">Tubulinosema ratisbonensis</name>
    <dbReference type="NCBI Taxonomy" id="291195"/>
    <lineage>
        <taxon>Eukaryota</taxon>
        <taxon>Fungi</taxon>
        <taxon>Fungi incertae sedis</taxon>
        <taxon>Microsporidia</taxon>
        <taxon>Tubulinosematoidea</taxon>
        <taxon>Tubulinosematidae</taxon>
        <taxon>Tubulinosema</taxon>
    </lineage>
</organism>
<evidence type="ECO:0008006" key="3">
    <source>
        <dbReference type="Google" id="ProtNLM"/>
    </source>
</evidence>
<dbReference type="VEuPathDB" id="MicrosporidiaDB:TUBRATIS_16220"/>
<evidence type="ECO:0000313" key="1">
    <source>
        <dbReference type="EMBL" id="RVD91902.1"/>
    </source>
</evidence>
<protein>
    <recommendedName>
        <fullName evidence="3">T-complex 10</fullName>
    </recommendedName>
</protein>
<gene>
    <name evidence="1" type="ORF">TUBRATIS_16220</name>
</gene>
<accession>A0A437AL90</accession>
<dbReference type="EMBL" id="RCSS01000374">
    <property type="protein sequence ID" value="RVD91902.1"/>
    <property type="molecule type" value="Genomic_DNA"/>
</dbReference>
<dbReference type="Gene3D" id="2.60.450.20">
    <property type="match status" value="1"/>
</dbReference>